<proteinExistence type="predicted"/>
<keyword evidence="2" id="KW-1185">Reference proteome</keyword>
<dbReference type="OrthoDB" id="9971601at2759"/>
<protein>
    <submittedName>
        <fullName evidence="1">Uncharacterized protein</fullName>
    </submittedName>
</protein>
<accession>A0A6A6PY07</accession>
<dbReference type="GeneID" id="54477922"/>
<sequence length="356" mass="39752">MTSREARTCDLREYFSTADQNALRPIITSLNGDNSWLWSFPRPASERSSTGRLYYHIVFEPWLSGPTSQLSSWLIHISLSSPAAATCGGDVEEMARQIEIAASSWRSGGDRTPKGVQESKPVLDAILMGFHYADHLHEPTLRTFDKRTPVIASCEAAKKIRTLSHFDTISEMTDFSSDARSWNTAELHPDALPRWLTPLRLPGHHELNYCLALIWTHESKVGQAEIHEAILQTPHGTRLDQKPLQAFLNSEPAIEKLAMFHGLKESHAAGSQNTYGATGGLELFRAIGGAKYWVLSHSSLLQYTGALMRMLWVTDTPRTIEWALEREASTVVKGDKGKLGKPDMVDVQNGKMFVLR</sequence>
<dbReference type="RefSeq" id="XP_033590677.1">
    <property type="nucleotide sequence ID" value="XM_033736920.1"/>
</dbReference>
<evidence type="ECO:0000313" key="1">
    <source>
        <dbReference type="EMBL" id="KAF2484107.1"/>
    </source>
</evidence>
<reference evidence="1" key="1">
    <citation type="journal article" date="2020" name="Stud. Mycol.">
        <title>101 Dothideomycetes genomes: a test case for predicting lifestyles and emergence of pathogens.</title>
        <authorList>
            <person name="Haridas S."/>
            <person name="Albert R."/>
            <person name="Binder M."/>
            <person name="Bloem J."/>
            <person name="Labutti K."/>
            <person name="Salamov A."/>
            <person name="Andreopoulos B."/>
            <person name="Baker S."/>
            <person name="Barry K."/>
            <person name="Bills G."/>
            <person name="Bluhm B."/>
            <person name="Cannon C."/>
            <person name="Castanera R."/>
            <person name="Culley D."/>
            <person name="Daum C."/>
            <person name="Ezra D."/>
            <person name="Gonzalez J."/>
            <person name="Henrissat B."/>
            <person name="Kuo A."/>
            <person name="Liang C."/>
            <person name="Lipzen A."/>
            <person name="Lutzoni F."/>
            <person name="Magnuson J."/>
            <person name="Mondo S."/>
            <person name="Nolan M."/>
            <person name="Ohm R."/>
            <person name="Pangilinan J."/>
            <person name="Park H.-J."/>
            <person name="Ramirez L."/>
            <person name="Alfaro M."/>
            <person name="Sun H."/>
            <person name="Tritt A."/>
            <person name="Yoshinaga Y."/>
            <person name="Zwiers L.-H."/>
            <person name="Turgeon B."/>
            <person name="Goodwin S."/>
            <person name="Spatafora J."/>
            <person name="Crous P."/>
            <person name="Grigoriev I."/>
        </authorList>
    </citation>
    <scope>NUCLEOTIDE SEQUENCE</scope>
    <source>
        <strain evidence="1">CBS 113389</strain>
    </source>
</reference>
<dbReference type="EMBL" id="MU001634">
    <property type="protein sequence ID" value="KAF2484107.1"/>
    <property type="molecule type" value="Genomic_DNA"/>
</dbReference>
<gene>
    <name evidence="1" type="ORF">BDY17DRAFT_322981</name>
</gene>
<dbReference type="AlphaFoldDB" id="A0A6A6PY07"/>
<dbReference type="PANTHER" id="PTHR36142">
    <property type="entry name" value="METALLO-HYDROLASE/OXIDOREDUCTASE SUPERFAMILY PROTEIN"/>
    <property type="match status" value="1"/>
</dbReference>
<organism evidence="1 2">
    <name type="scientific">Neohortaea acidophila</name>
    <dbReference type="NCBI Taxonomy" id="245834"/>
    <lineage>
        <taxon>Eukaryota</taxon>
        <taxon>Fungi</taxon>
        <taxon>Dikarya</taxon>
        <taxon>Ascomycota</taxon>
        <taxon>Pezizomycotina</taxon>
        <taxon>Dothideomycetes</taxon>
        <taxon>Dothideomycetidae</taxon>
        <taxon>Mycosphaerellales</taxon>
        <taxon>Teratosphaeriaceae</taxon>
        <taxon>Neohortaea</taxon>
    </lineage>
</organism>
<name>A0A6A6PY07_9PEZI</name>
<evidence type="ECO:0000313" key="2">
    <source>
        <dbReference type="Proteomes" id="UP000799767"/>
    </source>
</evidence>
<dbReference type="PANTHER" id="PTHR36142:SF2">
    <property type="entry name" value="METALLO-HYDROLASE_OXIDOREDUCTASE SUPERFAMILY PROTEIN"/>
    <property type="match status" value="1"/>
</dbReference>
<dbReference type="Proteomes" id="UP000799767">
    <property type="component" value="Unassembled WGS sequence"/>
</dbReference>